<dbReference type="PANTHER" id="PTHR47926">
    <property type="entry name" value="PENTATRICOPEPTIDE REPEAT-CONTAINING PROTEIN"/>
    <property type="match status" value="1"/>
</dbReference>
<reference evidence="4" key="2">
    <citation type="submission" date="2025-08" db="UniProtKB">
        <authorList>
            <consortium name="RefSeq"/>
        </authorList>
    </citation>
    <scope>IDENTIFICATION</scope>
    <source>
        <tissue evidence="4">Leaf</tissue>
    </source>
</reference>
<dbReference type="InterPro" id="IPR046960">
    <property type="entry name" value="PPR_At4g14850-like_plant"/>
</dbReference>
<evidence type="ECO:0000256" key="2">
    <source>
        <dbReference type="PROSITE-ProRule" id="PRU00708"/>
    </source>
</evidence>
<gene>
    <name evidence="4" type="primary">LOC108848679</name>
</gene>
<reference evidence="3" key="1">
    <citation type="journal article" date="2019" name="Database">
        <title>The radish genome database (RadishGD): an integrated information resource for radish genomics.</title>
        <authorList>
            <person name="Yu H.J."/>
            <person name="Baek S."/>
            <person name="Lee Y.J."/>
            <person name="Cho A."/>
            <person name="Mun J.H."/>
        </authorList>
    </citation>
    <scope>NUCLEOTIDE SEQUENCE [LARGE SCALE GENOMIC DNA]</scope>
    <source>
        <strain evidence="3">cv. WK10039</strain>
    </source>
</reference>
<feature type="repeat" description="PPR" evidence="2">
    <location>
        <begin position="625"/>
        <end position="659"/>
    </location>
</feature>
<dbReference type="GO" id="GO:0003723">
    <property type="term" value="F:RNA binding"/>
    <property type="evidence" value="ECO:0007669"/>
    <property type="project" value="InterPro"/>
</dbReference>
<dbReference type="Pfam" id="PF01535">
    <property type="entry name" value="PPR"/>
    <property type="match status" value="6"/>
</dbReference>
<name>A0A6J0N0S5_RAPSA</name>
<dbReference type="KEGG" id="rsz:108848679"/>
<keyword evidence="1" id="KW-0677">Repeat</keyword>
<dbReference type="AlphaFoldDB" id="A0A6J0N0S5"/>
<dbReference type="FunFam" id="1.25.40.10:FF:001791">
    <property type="entry name" value="Pentatricopeptide repeat-containing protein At3g58590"/>
    <property type="match status" value="1"/>
</dbReference>
<dbReference type="InterPro" id="IPR002885">
    <property type="entry name" value="PPR_rpt"/>
</dbReference>
<dbReference type="FunFam" id="1.25.40.10:FF:000343">
    <property type="entry name" value="Pentatricopeptide repeat-containing protein At3g58590"/>
    <property type="match status" value="1"/>
</dbReference>
<sequence length="755" mass="84290">MSLSYRELASPNNRLLTLLDSCSKAPSFTRTKALHALSITLWNTLQQPVYICNNIISLYTKLGEVCFAAKVFDKMPERDRASFNTVISGFSKSGYVVEAWRVFSEMREFGFLPNQLTVRGLLSCLSLDLRGGTQLHGLSLKYGFLMSDAYVGTKLLGLYGRFELLETAEKVFEDMPLKSLVTWNHMMSLLGRGGFLRECMFLFRELVGTGECLSESSFLGVLTGVSCENDLETSRQLHCSAMKIGLDCDTSIVNSLITAYGRCGNTDMAERVFDKAVSRNIVSWNAIIGATAKGENPLTALKLFVTMPEHEFSPNQGTYVSVLTASSHAQTLSFGRQIHGTLIKNGCETDIYLGNALIDFYAKCGSLEDSRLCFDSIRYKNIVCWNTLLWGYANKDDPICLSLVLQMLQMGFRPTEYTLSTALKPCCVIELQQLHSVIVRMGYEDNDYVLSSLMRSYAKNQLINDALLLLDWSSKPSSVVPLNIAAGLYSRAGHYRESVKLISTLEQPDIVSWNIAIAAWSRSATLEQPDTVSWNTDNHGEEVTEIFKHILQANIRPDNFTYVSILSTCAKFCDLTLGSSIHGLMTKTDFSRADTFVCNVLIDMYGKCGSVTSAIKVFEETREKNTITWTALISSLGIHGHGHEAFVKFEEMVSLGFKPDCVSFISMLTACRHSGMVKEGMELFWKMKDYGVEPDIDHYRCAVDLLARNGYVIEAEQLISRMPFPADAPVWRTVLAGSKRFAEEQRSTLSFVSAQ</sequence>
<dbReference type="Gene3D" id="1.25.40.10">
    <property type="entry name" value="Tetratricopeptide repeat domain"/>
    <property type="match status" value="5"/>
</dbReference>
<keyword evidence="3" id="KW-1185">Reference proteome</keyword>
<dbReference type="NCBIfam" id="TIGR00756">
    <property type="entry name" value="PPR"/>
    <property type="match status" value="5"/>
</dbReference>
<feature type="repeat" description="PPR" evidence="2">
    <location>
        <begin position="594"/>
        <end position="624"/>
    </location>
</feature>
<evidence type="ECO:0000256" key="1">
    <source>
        <dbReference type="ARBA" id="ARBA00022737"/>
    </source>
</evidence>
<dbReference type="RefSeq" id="XP_018477603.1">
    <property type="nucleotide sequence ID" value="XM_018622101.2"/>
</dbReference>
<evidence type="ECO:0000313" key="3">
    <source>
        <dbReference type="Proteomes" id="UP000504610"/>
    </source>
</evidence>
<accession>A0A6J0N0S5</accession>
<protein>
    <submittedName>
        <fullName evidence="4">Pentatricopeptide repeat-containing protein At3g58590-like</fullName>
    </submittedName>
</protein>
<feature type="repeat" description="PPR" evidence="2">
    <location>
        <begin position="249"/>
        <end position="283"/>
    </location>
</feature>
<dbReference type="PROSITE" id="PS51375">
    <property type="entry name" value="PPR"/>
    <property type="match status" value="5"/>
</dbReference>
<dbReference type="InterPro" id="IPR011990">
    <property type="entry name" value="TPR-like_helical_dom_sf"/>
</dbReference>
<dbReference type="Pfam" id="PF13041">
    <property type="entry name" value="PPR_2"/>
    <property type="match status" value="2"/>
</dbReference>
<dbReference type="FunFam" id="1.25.40.10:FF:001096">
    <property type="entry name" value="Pentatricopeptide repeat-containing protein"/>
    <property type="match status" value="1"/>
</dbReference>
<dbReference type="Proteomes" id="UP000504610">
    <property type="component" value="Chromosome 4"/>
</dbReference>
<organism evidence="3 4">
    <name type="scientific">Raphanus sativus</name>
    <name type="common">Radish</name>
    <name type="synonym">Raphanus raphanistrum var. sativus</name>
    <dbReference type="NCBI Taxonomy" id="3726"/>
    <lineage>
        <taxon>Eukaryota</taxon>
        <taxon>Viridiplantae</taxon>
        <taxon>Streptophyta</taxon>
        <taxon>Embryophyta</taxon>
        <taxon>Tracheophyta</taxon>
        <taxon>Spermatophyta</taxon>
        <taxon>Magnoliopsida</taxon>
        <taxon>eudicotyledons</taxon>
        <taxon>Gunneridae</taxon>
        <taxon>Pentapetalae</taxon>
        <taxon>rosids</taxon>
        <taxon>malvids</taxon>
        <taxon>Brassicales</taxon>
        <taxon>Brassicaceae</taxon>
        <taxon>Brassiceae</taxon>
        <taxon>Raphanus</taxon>
    </lineage>
</organism>
<feature type="repeat" description="PPR" evidence="2">
    <location>
        <begin position="79"/>
        <end position="113"/>
    </location>
</feature>
<dbReference type="GO" id="GO:0009451">
    <property type="term" value="P:RNA modification"/>
    <property type="evidence" value="ECO:0007669"/>
    <property type="project" value="InterPro"/>
</dbReference>
<evidence type="ECO:0000313" key="4">
    <source>
        <dbReference type="RefSeq" id="XP_018477603.1"/>
    </source>
</evidence>
<proteinExistence type="predicted"/>
<dbReference type="OrthoDB" id="1913111at2759"/>
<dbReference type="PANTHER" id="PTHR47926:SF423">
    <property type="entry name" value="REPEAT-CONTAINING PROTEIN, PUTATIVE-RELATED"/>
    <property type="match status" value="1"/>
</dbReference>
<dbReference type="GeneID" id="108848679"/>
<feature type="repeat" description="PPR" evidence="2">
    <location>
        <begin position="660"/>
        <end position="694"/>
    </location>
</feature>